<dbReference type="Proteomes" id="UP000796880">
    <property type="component" value="Unassembled WGS sequence"/>
</dbReference>
<sequence length="277" mass="31149">MELGGVSEIFIPYSRHMRDEGREAKPTIPRRARGHLKSRVALASMEATMAKAEGRASGGASWQHAKLSWAKFEAWLQENVAFQAKVLESLLLMQAQMDELKHGVEETCADWALCKRVTTSGAITTLHMVSTPRVDIPKPKEFSGKRDAKELDNFIWHMERYFKGLNMHDEKQKVTTTSLYFTDLGATWWHREHEPNASNSQNEQGAPSLQLHGWATTVGISKALTRGVQNIATVLTTAETLEDYRRGESSNPKPRDDHDDGEEIKAPQGKNNLRKPS</sequence>
<feature type="region of interest" description="Disordered" evidence="1">
    <location>
        <begin position="238"/>
        <end position="277"/>
    </location>
</feature>
<reference evidence="2" key="1">
    <citation type="submission" date="2020-03" db="EMBL/GenBank/DDBJ databases">
        <title>A high-quality chromosome-level genome assembly of a woody plant with both climbing and erect habits, Rhamnella rubrinervis.</title>
        <authorList>
            <person name="Lu Z."/>
            <person name="Yang Y."/>
            <person name="Zhu X."/>
            <person name="Sun Y."/>
        </authorList>
    </citation>
    <scope>NUCLEOTIDE SEQUENCE</scope>
    <source>
        <strain evidence="2">BYM</strain>
        <tissue evidence="2">Leaf</tissue>
    </source>
</reference>
<evidence type="ECO:0000313" key="3">
    <source>
        <dbReference type="Proteomes" id="UP000796880"/>
    </source>
</evidence>
<comment type="caution">
    <text evidence="2">The sequence shown here is derived from an EMBL/GenBank/DDBJ whole genome shotgun (WGS) entry which is preliminary data.</text>
</comment>
<evidence type="ECO:0000313" key="2">
    <source>
        <dbReference type="EMBL" id="KAF3449866.1"/>
    </source>
</evidence>
<accession>A0A8K0HC55</accession>
<dbReference type="AlphaFoldDB" id="A0A8K0HC55"/>
<organism evidence="2 3">
    <name type="scientific">Rhamnella rubrinervis</name>
    <dbReference type="NCBI Taxonomy" id="2594499"/>
    <lineage>
        <taxon>Eukaryota</taxon>
        <taxon>Viridiplantae</taxon>
        <taxon>Streptophyta</taxon>
        <taxon>Embryophyta</taxon>
        <taxon>Tracheophyta</taxon>
        <taxon>Spermatophyta</taxon>
        <taxon>Magnoliopsida</taxon>
        <taxon>eudicotyledons</taxon>
        <taxon>Gunneridae</taxon>
        <taxon>Pentapetalae</taxon>
        <taxon>rosids</taxon>
        <taxon>fabids</taxon>
        <taxon>Rosales</taxon>
        <taxon>Rhamnaceae</taxon>
        <taxon>rhamnoid group</taxon>
        <taxon>Rhamneae</taxon>
        <taxon>Rhamnella</taxon>
    </lineage>
</organism>
<keyword evidence="3" id="KW-1185">Reference proteome</keyword>
<name>A0A8K0HC55_9ROSA</name>
<evidence type="ECO:0000256" key="1">
    <source>
        <dbReference type="SAM" id="MobiDB-lite"/>
    </source>
</evidence>
<dbReference type="OrthoDB" id="1939491at2759"/>
<gene>
    <name evidence="2" type="ORF">FNV43_RR05945</name>
</gene>
<protein>
    <submittedName>
        <fullName evidence="2">Uncharacterized protein</fullName>
    </submittedName>
</protein>
<proteinExistence type="predicted"/>
<dbReference type="EMBL" id="VOIH02000003">
    <property type="protein sequence ID" value="KAF3449866.1"/>
    <property type="molecule type" value="Genomic_DNA"/>
</dbReference>
<feature type="compositionally biased region" description="Basic and acidic residues" evidence="1">
    <location>
        <begin position="242"/>
        <end position="258"/>
    </location>
</feature>